<proteinExistence type="predicted"/>
<dbReference type="Gramene" id="KQK94744">
    <property type="protein sequence ID" value="KQK94744"/>
    <property type="gene ID" value="SETIT_028141mg"/>
</dbReference>
<protein>
    <submittedName>
        <fullName evidence="1">Uncharacterized protein</fullName>
    </submittedName>
</protein>
<sequence>MAFTKGSLTNPTHSAGADEPVASCCAGGLWPSTRAYLGAHWRHQQKEGTEGMTVTFSKKSLFKQIRTHLTNELMASLTPTGLIESHYSEVQRAKKSIVDRYRVNKAIAKAQGWLNDYPIAIQEKKKELAASINQVRHQHRQINDIPGSDEQDMQLIADVDQICLRVVEAIEKFL</sequence>
<reference evidence="1" key="2">
    <citation type="submission" date="2018-08" db="UniProtKB">
        <authorList>
            <consortium name="EnsemblPlants"/>
        </authorList>
    </citation>
    <scope>IDENTIFICATION</scope>
    <source>
        <strain evidence="1">Yugu1</strain>
    </source>
</reference>
<reference evidence="2" key="1">
    <citation type="journal article" date="2012" name="Nat. Biotechnol.">
        <title>Reference genome sequence of the model plant Setaria.</title>
        <authorList>
            <person name="Bennetzen J.L."/>
            <person name="Schmutz J."/>
            <person name="Wang H."/>
            <person name="Percifield R."/>
            <person name="Hawkins J."/>
            <person name="Pontaroli A.C."/>
            <person name="Estep M."/>
            <person name="Feng L."/>
            <person name="Vaughn J.N."/>
            <person name="Grimwood J."/>
            <person name="Jenkins J."/>
            <person name="Barry K."/>
            <person name="Lindquist E."/>
            <person name="Hellsten U."/>
            <person name="Deshpande S."/>
            <person name="Wang X."/>
            <person name="Wu X."/>
            <person name="Mitros T."/>
            <person name="Triplett J."/>
            <person name="Yang X."/>
            <person name="Ye C.Y."/>
            <person name="Mauro-Herrera M."/>
            <person name="Wang L."/>
            <person name="Li P."/>
            <person name="Sharma M."/>
            <person name="Sharma R."/>
            <person name="Ronald P.C."/>
            <person name="Panaud O."/>
            <person name="Kellogg E.A."/>
            <person name="Brutnell T.P."/>
            <person name="Doust A.N."/>
            <person name="Tuskan G.A."/>
            <person name="Rokhsar D."/>
            <person name="Devos K.M."/>
        </authorList>
    </citation>
    <scope>NUCLEOTIDE SEQUENCE [LARGE SCALE GENOMIC DNA]</scope>
    <source>
        <strain evidence="2">cv. Yugu1</strain>
    </source>
</reference>
<dbReference type="FunCoup" id="K3ZNG4">
    <property type="interactions" value="298"/>
</dbReference>
<dbReference type="AlphaFoldDB" id="K3ZNG4"/>
<dbReference type="EnsemblPlants" id="KQK94744">
    <property type="protein sequence ID" value="KQK94744"/>
    <property type="gene ID" value="SETIT_028141mg"/>
</dbReference>
<accession>K3ZNG4</accession>
<dbReference type="InParanoid" id="K3ZNG4"/>
<evidence type="ECO:0000313" key="2">
    <source>
        <dbReference type="Proteomes" id="UP000004995"/>
    </source>
</evidence>
<dbReference type="Proteomes" id="UP000004995">
    <property type="component" value="Unassembled WGS sequence"/>
</dbReference>
<name>K3ZNG4_SETIT</name>
<evidence type="ECO:0000313" key="1">
    <source>
        <dbReference type="EnsemblPlants" id="KQK94744"/>
    </source>
</evidence>
<dbReference type="HOGENOM" id="CLU_1542727_0_0_1"/>
<organism evidence="1 2">
    <name type="scientific">Setaria italica</name>
    <name type="common">Foxtail millet</name>
    <name type="synonym">Panicum italicum</name>
    <dbReference type="NCBI Taxonomy" id="4555"/>
    <lineage>
        <taxon>Eukaryota</taxon>
        <taxon>Viridiplantae</taxon>
        <taxon>Streptophyta</taxon>
        <taxon>Embryophyta</taxon>
        <taxon>Tracheophyta</taxon>
        <taxon>Spermatophyta</taxon>
        <taxon>Magnoliopsida</taxon>
        <taxon>Liliopsida</taxon>
        <taxon>Poales</taxon>
        <taxon>Poaceae</taxon>
        <taxon>PACMAD clade</taxon>
        <taxon>Panicoideae</taxon>
        <taxon>Panicodae</taxon>
        <taxon>Paniceae</taxon>
        <taxon>Cenchrinae</taxon>
        <taxon>Setaria</taxon>
    </lineage>
</organism>
<keyword evidence="2" id="KW-1185">Reference proteome</keyword>
<dbReference type="EMBL" id="AGNK02004978">
    <property type="status" value="NOT_ANNOTATED_CDS"/>
    <property type="molecule type" value="Genomic_DNA"/>
</dbReference>